<evidence type="ECO:0000313" key="3">
    <source>
        <dbReference type="Proteomes" id="UP000796761"/>
    </source>
</evidence>
<evidence type="ECO:0000313" key="2">
    <source>
        <dbReference type="EMBL" id="TRZ16071.1"/>
    </source>
</evidence>
<keyword evidence="3" id="KW-1185">Reference proteome</keyword>
<organism evidence="2 3">
    <name type="scientific">Zosterops borbonicus</name>
    <dbReference type="NCBI Taxonomy" id="364589"/>
    <lineage>
        <taxon>Eukaryota</taxon>
        <taxon>Metazoa</taxon>
        <taxon>Chordata</taxon>
        <taxon>Craniata</taxon>
        <taxon>Vertebrata</taxon>
        <taxon>Euteleostomi</taxon>
        <taxon>Archelosauria</taxon>
        <taxon>Archosauria</taxon>
        <taxon>Dinosauria</taxon>
        <taxon>Saurischia</taxon>
        <taxon>Theropoda</taxon>
        <taxon>Coelurosauria</taxon>
        <taxon>Aves</taxon>
        <taxon>Neognathae</taxon>
        <taxon>Neoaves</taxon>
        <taxon>Telluraves</taxon>
        <taxon>Australaves</taxon>
        <taxon>Passeriformes</taxon>
        <taxon>Sylvioidea</taxon>
        <taxon>Zosteropidae</taxon>
        <taxon>Zosterops</taxon>
    </lineage>
</organism>
<proteinExistence type="predicted"/>
<comment type="caution">
    <text evidence="2">The sequence shown here is derived from an EMBL/GenBank/DDBJ whole genome shotgun (WGS) entry which is preliminary data.</text>
</comment>
<accession>A0A8K1GCE2</accession>
<feature type="compositionally biased region" description="Basic and acidic residues" evidence="1">
    <location>
        <begin position="101"/>
        <end position="113"/>
    </location>
</feature>
<evidence type="ECO:0000256" key="1">
    <source>
        <dbReference type="SAM" id="MobiDB-lite"/>
    </source>
</evidence>
<dbReference type="EMBL" id="SWJQ01000337">
    <property type="protein sequence ID" value="TRZ16071.1"/>
    <property type="molecule type" value="Genomic_DNA"/>
</dbReference>
<gene>
    <name evidence="2" type="ORF">HGM15179_011042</name>
</gene>
<feature type="region of interest" description="Disordered" evidence="1">
    <location>
        <begin position="101"/>
        <end position="130"/>
    </location>
</feature>
<dbReference type="AlphaFoldDB" id="A0A8K1GCE2"/>
<reference evidence="2" key="1">
    <citation type="submission" date="2019-04" db="EMBL/GenBank/DDBJ databases">
        <title>Genome assembly of Zosterops borbonicus 15179.</title>
        <authorList>
            <person name="Leroy T."/>
            <person name="Anselmetti Y."/>
            <person name="Tilak M.-K."/>
            <person name="Nabholz B."/>
        </authorList>
    </citation>
    <scope>NUCLEOTIDE SEQUENCE</scope>
    <source>
        <strain evidence="2">HGM_15179</strain>
        <tissue evidence="2">Muscle</tissue>
    </source>
</reference>
<sequence>MSIPMLSRVPGQLLPHWCGISPTIWCQQWITHAHVILVPAPVGSVHQKEQRERKDQDSSQQKTCGLCVLHFEWDLNLLPNNLLGYDSDINGQNPIFAVGEEKEQPRGNQEGEMRSQGAPENSLVQSGIPHLPGPAVPVSLTLLESAKTPFELSSELVWVQSQSQFTP</sequence>
<name>A0A8K1GCE2_9PASS</name>
<dbReference type="Proteomes" id="UP000796761">
    <property type="component" value="Unassembled WGS sequence"/>
</dbReference>
<protein>
    <submittedName>
        <fullName evidence="2">Uncharacterized protein</fullName>
    </submittedName>
</protein>